<dbReference type="Gene3D" id="3.40.50.12280">
    <property type="match status" value="1"/>
</dbReference>
<evidence type="ECO:0000256" key="5">
    <source>
        <dbReference type="ARBA" id="ARBA00022723"/>
    </source>
</evidence>
<evidence type="ECO:0000256" key="2">
    <source>
        <dbReference type="ARBA" id="ARBA00009173"/>
    </source>
</evidence>
<evidence type="ECO:0000259" key="9">
    <source>
        <dbReference type="Pfam" id="PF01058"/>
    </source>
</evidence>
<dbReference type="PANTHER" id="PTHR42989">
    <property type="entry name" value="HYDROGENASE-4 COMPONENT I"/>
    <property type="match status" value="1"/>
</dbReference>
<protein>
    <submittedName>
        <fullName evidence="10">NADH-quinone oxidoreductase subunit NuoB</fullName>
        <ecNumber evidence="10">1.6.5.11</ecNumber>
    </submittedName>
</protein>
<dbReference type="EMBL" id="JACTNF010000002">
    <property type="protein sequence ID" value="MBO1073592.1"/>
    <property type="molecule type" value="Genomic_DNA"/>
</dbReference>
<evidence type="ECO:0000313" key="10">
    <source>
        <dbReference type="EMBL" id="MBO1073592.1"/>
    </source>
</evidence>
<reference evidence="10 11" key="1">
    <citation type="submission" date="2020-09" db="EMBL/GenBank/DDBJ databases">
        <title>Roseomonas.</title>
        <authorList>
            <person name="Zhu W."/>
        </authorList>
    </citation>
    <scope>NUCLEOTIDE SEQUENCE [LARGE SCALE GENOMIC DNA]</scope>
    <source>
        <strain evidence="10 11">1311</strain>
    </source>
</reference>
<sequence length="193" mass="19970">MLWPRLVRALLRPHPPEPAPRPHPGTVAALAERMEAAAQARLGRSLALMLVESGGSGGCALETRALACAVYDLERFGLRFVDSPREADLLLLAGSATRNMTEALTRAWNGMPAPKWAVAVGDCAAGAGPFEGSYALEEGGVGAAVPLDLMIPGCPPSPALILEGLLALLEAQAVPAAPQSFTEDPYAEGPPTG</sequence>
<dbReference type="PANTHER" id="PTHR42989:SF1">
    <property type="entry name" value="FORMATE HYDROGENLYASE SUBUNIT 7-RELATED"/>
    <property type="match status" value="1"/>
</dbReference>
<organism evidence="10 11">
    <name type="scientific">Roseomonas marmotae</name>
    <dbReference type="NCBI Taxonomy" id="2768161"/>
    <lineage>
        <taxon>Bacteria</taxon>
        <taxon>Pseudomonadati</taxon>
        <taxon>Pseudomonadota</taxon>
        <taxon>Alphaproteobacteria</taxon>
        <taxon>Acetobacterales</taxon>
        <taxon>Roseomonadaceae</taxon>
        <taxon>Roseomonas</taxon>
    </lineage>
</organism>
<keyword evidence="7" id="KW-0411">Iron-sulfur</keyword>
<evidence type="ECO:0000256" key="8">
    <source>
        <dbReference type="ARBA" id="ARBA00023136"/>
    </source>
</evidence>
<comment type="similarity">
    <text evidence="2">Belongs to the complex I 20 kDa subunit family.</text>
</comment>
<keyword evidence="5" id="KW-0479">Metal-binding</keyword>
<keyword evidence="8" id="KW-0472">Membrane</keyword>
<proteinExistence type="inferred from homology"/>
<keyword evidence="3" id="KW-1003">Cell membrane</keyword>
<keyword evidence="6" id="KW-0408">Iron</keyword>
<keyword evidence="10" id="KW-0560">Oxidoreductase</keyword>
<keyword evidence="11" id="KW-1185">Reference proteome</keyword>
<dbReference type="InterPro" id="IPR006137">
    <property type="entry name" value="NADH_UbQ_OxRdtase-like_20kDa"/>
</dbReference>
<evidence type="ECO:0000256" key="4">
    <source>
        <dbReference type="ARBA" id="ARBA00022485"/>
    </source>
</evidence>
<gene>
    <name evidence="10" type="primary">nuoB</name>
    <name evidence="10" type="ORF">IAI60_03100</name>
</gene>
<dbReference type="NCBIfam" id="NF005012">
    <property type="entry name" value="PRK06411.1"/>
    <property type="match status" value="1"/>
</dbReference>
<feature type="domain" description="NADH:ubiquinone oxidoreductase-like 20kDa subunit" evidence="9">
    <location>
        <begin position="58"/>
        <end position="168"/>
    </location>
</feature>
<evidence type="ECO:0000256" key="3">
    <source>
        <dbReference type="ARBA" id="ARBA00022475"/>
    </source>
</evidence>
<evidence type="ECO:0000256" key="1">
    <source>
        <dbReference type="ARBA" id="ARBA00001966"/>
    </source>
</evidence>
<dbReference type="GO" id="GO:0016491">
    <property type="term" value="F:oxidoreductase activity"/>
    <property type="evidence" value="ECO:0007669"/>
    <property type="project" value="UniProtKB-KW"/>
</dbReference>
<dbReference type="SUPFAM" id="SSF56770">
    <property type="entry name" value="HydA/Nqo6-like"/>
    <property type="match status" value="1"/>
</dbReference>
<dbReference type="Proteomes" id="UP001518990">
    <property type="component" value="Unassembled WGS sequence"/>
</dbReference>
<keyword evidence="4" id="KW-0004">4Fe-4S</keyword>
<evidence type="ECO:0000313" key="11">
    <source>
        <dbReference type="Proteomes" id="UP001518990"/>
    </source>
</evidence>
<name>A0ABS3K996_9PROT</name>
<dbReference type="Pfam" id="PF01058">
    <property type="entry name" value="Oxidored_q6"/>
    <property type="match status" value="1"/>
</dbReference>
<comment type="caution">
    <text evidence="10">The sequence shown here is derived from an EMBL/GenBank/DDBJ whole genome shotgun (WGS) entry which is preliminary data.</text>
</comment>
<comment type="cofactor">
    <cofactor evidence="1">
        <name>[4Fe-4S] cluster</name>
        <dbReference type="ChEBI" id="CHEBI:49883"/>
    </cofactor>
</comment>
<dbReference type="EC" id="1.6.5.11" evidence="10"/>
<dbReference type="RefSeq" id="WP_207445201.1">
    <property type="nucleotide sequence ID" value="NZ_CP061091.1"/>
</dbReference>
<accession>A0ABS3K996</accession>
<evidence type="ECO:0000256" key="7">
    <source>
        <dbReference type="ARBA" id="ARBA00023014"/>
    </source>
</evidence>
<evidence type="ECO:0000256" key="6">
    <source>
        <dbReference type="ARBA" id="ARBA00023004"/>
    </source>
</evidence>
<dbReference type="InterPro" id="IPR052375">
    <property type="entry name" value="Complex_I_20kDa-like"/>
</dbReference>